<sequence>MDEKKSEKKFAAPFKCPLTRCEENISSSLLLSHFMKVHHHEDNGVDLKEIQEKEKISLIASINEENLQIDRVVCLGILAYRNDEKAEGGIARSTMKKHSNALLSKQHEFYETHLPILIMASRGNYVKMYASNNEFIDPQANFLTIWLLMPEIMETKLVATVTVYNEELTRSLSSLIYVRKANDTQNARDFMRTEMNCLTINSGFLEQISNEDRIFIEISIEENLL</sequence>
<reference evidence="2 3" key="1">
    <citation type="submission" date="2015-04" db="EMBL/GenBank/DDBJ databases">
        <authorList>
            <person name="Syromyatnikov M.Y."/>
            <person name="Popov V.N."/>
        </authorList>
    </citation>
    <scope>NUCLEOTIDE SEQUENCE [LARGE SCALE GENOMIC DNA]</scope>
</reference>
<dbReference type="Proteomes" id="UP000183832">
    <property type="component" value="Unassembled WGS sequence"/>
</dbReference>
<proteinExistence type="predicted"/>
<dbReference type="Pfam" id="PF15866">
    <property type="entry name" value="DUF4729"/>
    <property type="match status" value="1"/>
</dbReference>
<dbReference type="OrthoDB" id="7736976at2759"/>
<dbReference type="InterPro" id="IPR031732">
    <property type="entry name" value="DUF4729"/>
</dbReference>
<dbReference type="EMBL" id="CVRI01000070">
    <property type="protein sequence ID" value="CRL07255.1"/>
    <property type="molecule type" value="Genomic_DNA"/>
</dbReference>
<feature type="domain" description="DUF4729" evidence="1">
    <location>
        <begin position="15"/>
        <end position="210"/>
    </location>
</feature>
<dbReference type="AlphaFoldDB" id="A0A1J1J4D7"/>
<name>A0A1J1J4D7_9DIPT</name>
<evidence type="ECO:0000313" key="2">
    <source>
        <dbReference type="EMBL" id="CRL07255.1"/>
    </source>
</evidence>
<evidence type="ECO:0000259" key="1">
    <source>
        <dbReference type="Pfam" id="PF15866"/>
    </source>
</evidence>
<evidence type="ECO:0000313" key="3">
    <source>
        <dbReference type="Proteomes" id="UP000183832"/>
    </source>
</evidence>
<organism evidence="2 3">
    <name type="scientific">Clunio marinus</name>
    <dbReference type="NCBI Taxonomy" id="568069"/>
    <lineage>
        <taxon>Eukaryota</taxon>
        <taxon>Metazoa</taxon>
        <taxon>Ecdysozoa</taxon>
        <taxon>Arthropoda</taxon>
        <taxon>Hexapoda</taxon>
        <taxon>Insecta</taxon>
        <taxon>Pterygota</taxon>
        <taxon>Neoptera</taxon>
        <taxon>Endopterygota</taxon>
        <taxon>Diptera</taxon>
        <taxon>Nematocera</taxon>
        <taxon>Chironomoidea</taxon>
        <taxon>Chironomidae</taxon>
        <taxon>Clunio</taxon>
    </lineage>
</organism>
<keyword evidence="3" id="KW-1185">Reference proteome</keyword>
<gene>
    <name evidence="2" type="ORF">CLUMA_CG020235</name>
</gene>
<protein>
    <submittedName>
        <fullName evidence="2">CLUMA_CG020235, isoform A</fullName>
    </submittedName>
</protein>
<dbReference type="STRING" id="568069.A0A1J1J4D7"/>
<accession>A0A1J1J4D7</accession>